<dbReference type="CDD" id="cd01055">
    <property type="entry name" value="Nonheme_Ferritin"/>
    <property type="match status" value="1"/>
</dbReference>
<dbReference type="Pfam" id="PF00210">
    <property type="entry name" value="Ferritin"/>
    <property type="match status" value="1"/>
</dbReference>
<keyword evidence="2 7" id="KW-0409">Iron storage</keyword>
<reference evidence="9" key="1">
    <citation type="journal article" date="2020" name="mSystems">
        <title>Genome- and Community-Level Interaction Insights into Carbon Utilization and Element Cycling Functions of Hydrothermarchaeota in Hydrothermal Sediment.</title>
        <authorList>
            <person name="Zhou Z."/>
            <person name="Liu Y."/>
            <person name="Xu W."/>
            <person name="Pan J."/>
            <person name="Luo Z.H."/>
            <person name="Li M."/>
        </authorList>
    </citation>
    <scope>NUCLEOTIDE SEQUENCE [LARGE SCALE GENOMIC DNA]</scope>
    <source>
        <strain evidence="9">SpSt-503</strain>
    </source>
</reference>
<keyword evidence="3 6" id="KW-0479">Metal-binding</keyword>
<dbReference type="PROSITE" id="PS50905">
    <property type="entry name" value="FERRITIN_LIKE"/>
    <property type="match status" value="1"/>
</dbReference>
<dbReference type="Gene3D" id="1.20.1260.10">
    <property type="match status" value="1"/>
</dbReference>
<evidence type="ECO:0000256" key="5">
    <source>
        <dbReference type="ARBA" id="ARBA00023004"/>
    </source>
</evidence>
<dbReference type="EMBL" id="DSVL01000002">
    <property type="protein sequence ID" value="HFH27907.1"/>
    <property type="molecule type" value="Genomic_DNA"/>
</dbReference>
<dbReference type="GO" id="GO:0008199">
    <property type="term" value="F:ferric iron binding"/>
    <property type="evidence" value="ECO:0007669"/>
    <property type="project" value="InterPro"/>
</dbReference>
<accession>A0A7C3IHL8</accession>
<dbReference type="SUPFAM" id="SSF47240">
    <property type="entry name" value="Ferritin-like"/>
    <property type="match status" value="1"/>
</dbReference>
<evidence type="ECO:0000256" key="7">
    <source>
        <dbReference type="RuleBase" id="RU361145"/>
    </source>
</evidence>
<dbReference type="GO" id="GO:0006879">
    <property type="term" value="P:intracellular iron ion homeostasis"/>
    <property type="evidence" value="ECO:0007669"/>
    <property type="project" value="UniProtKB-KW"/>
</dbReference>
<feature type="binding site" evidence="6">
    <location>
        <position position="53"/>
    </location>
    <ligand>
        <name>Fe cation</name>
        <dbReference type="ChEBI" id="CHEBI:24875"/>
        <label>1</label>
    </ligand>
</feature>
<sequence>MINKAMAETINKQINNEMYSAYLYMAMSADCSSKGLNGFAKWFMVQYHEEMLHAMKLYNYLLEQGEEVHLQGIKEPPKTFASVREMFEKTLEHEKFITKSINEIANQAQKEQDHATFTFIQWYITEQIEEEKNDTEILQRLKLVGESGPGLFMLDAALGARGVTVQTDYSAGVPIAAN</sequence>
<dbReference type="GO" id="GO:0008198">
    <property type="term" value="F:ferrous iron binding"/>
    <property type="evidence" value="ECO:0007669"/>
    <property type="project" value="TreeGrafter"/>
</dbReference>
<name>A0A7C3IHL8_9SPIR</name>
<evidence type="ECO:0000313" key="9">
    <source>
        <dbReference type="EMBL" id="HFH27907.1"/>
    </source>
</evidence>
<dbReference type="InterPro" id="IPR009040">
    <property type="entry name" value="Ferritin-like_diiron"/>
</dbReference>
<dbReference type="GO" id="GO:0006826">
    <property type="term" value="P:iron ion transport"/>
    <property type="evidence" value="ECO:0007669"/>
    <property type="project" value="InterPro"/>
</dbReference>
<dbReference type="PANTHER" id="PTHR11431">
    <property type="entry name" value="FERRITIN"/>
    <property type="match status" value="1"/>
</dbReference>
<comment type="function">
    <text evidence="7">Iron-storage protein.</text>
</comment>
<comment type="catalytic activity">
    <reaction evidence="7">
        <text>4 Fe(2+) + O2 + 6 H2O = 4 iron(III) oxide-hydroxide + 12 H(+)</text>
        <dbReference type="Rhea" id="RHEA:11972"/>
        <dbReference type="ChEBI" id="CHEBI:15377"/>
        <dbReference type="ChEBI" id="CHEBI:15378"/>
        <dbReference type="ChEBI" id="CHEBI:15379"/>
        <dbReference type="ChEBI" id="CHEBI:29033"/>
        <dbReference type="ChEBI" id="CHEBI:78619"/>
        <dbReference type="EC" id="1.16.3.2"/>
    </reaction>
</comment>
<protein>
    <recommendedName>
        <fullName evidence="7">Ferritin</fullName>
        <ecNumber evidence="7">1.16.3.2</ecNumber>
    </recommendedName>
</protein>
<keyword evidence="5 6" id="KW-0408">Iron</keyword>
<feature type="domain" description="Ferritin-like diiron" evidence="8">
    <location>
        <begin position="1"/>
        <end position="145"/>
    </location>
</feature>
<dbReference type="EC" id="1.16.3.2" evidence="7"/>
<dbReference type="AlphaFoldDB" id="A0A7C3IHL8"/>
<feature type="binding site" evidence="6">
    <location>
        <position position="50"/>
    </location>
    <ligand>
        <name>Fe cation</name>
        <dbReference type="ChEBI" id="CHEBI:24875"/>
        <label>1</label>
    </ligand>
</feature>
<evidence type="ECO:0000256" key="4">
    <source>
        <dbReference type="ARBA" id="ARBA00023002"/>
    </source>
</evidence>
<dbReference type="InterPro" id="IPR008331">
    <property type="entry name" value="Ferritin_DPS_dom"/>
</dbReference>
<dbReference type="FunFam" id="1.20.1260.10:FF:000001">
    <property type="entry name" value="Non-heme ferritin"/>
    <property type="match status" value="1"/>
</dbReference>
<dbReference type="GO" id="GO:0005829">
    <property type="term" value="C:cytosol"/>
    <property type="evidence" value="ECO:0007669"/>
    <property type="project" value="TreeGrafter"/>
</dbReference>
<feature type="binding site" evidence="6">
    <location>
        <position position="94"/>
    </location>
    <ligand>
        <name>Fe cation</name>
        <dbReference type="ChEBI" id="CHEBI:24875"/>
        <label>1</label>
    </ligand>
</feature>
<evidence type="ECO:0000256" key="1">
    <source>
        <dbReference type="ARBA" id="ARBA00006950"/>
    </source>
</evidence>
<dbReference type="GO" id="GO:0004322">
    <property type="term" value="F:ferroxidase activity"/>
    <property type="evidence" value="ECO:0007669"/>
    <property type="project" value="TreeGrafter"/>
</dbReference>
<keyword evidence="7" id="KW-0963">Cytoplasm</keyword>
<dbReference type="InterPro" id="IPR001519">
    <property type="entry name" value="Ferritin"/>
</dbReference>
<gene>
    <name evidence="9" type="ORF">ENS59_00090</name>
</gene>
<evidence type="ECO:0000259" key="8">
    <source>
        <dbReference type="PROSITE" id="PS50905"/>
    </source>
</evidence>
<feature type="binding site" evidence="6">
    <location>
        <position position="127"/>
    </location>
    <ligand>
        <name>Fe cation</name>
        <dbReference type="ChEBI" id="CHEBI:24875"/>
        <label>1</label>
    </ligand>
</feature>
<dbReference type="PANTHER" id="PTHR11431:SF127">
    <property type="entry name" value="BACTERIAL NON-HEME FERRITIN"/>
    <property type="match status" value="1"/>
</dbReference>
<evidence type="ECO:0000256" key="2">
    <source>
        <dbReference type="ARBA" id="ARBA00022434"/>
    </source>
</evidence>
<dbReference type="InterPro" id="IPR012347">
    <property type="entry name" value="Ferritin-like"/>
</dbReference>
<organism evidence="9">
    <name type="scientific">Gracilinema caldarium</name>
    <dbReference type="NCBI Taxonomy" id="215591"/>
    <lineage>
        <taxon>Bacteria</taxon>
        <taxon>Pseudomonadati</taxon>
        <taxon>Spirochaetota</taxon>
        <taxon>Spirochaetia</taxon>
        <taxon>Spirochaetales</taxon>
        <taxon>Breznakiellaceae</taxon>
        <taxon>Gracilinema</taxon>
    </lineage>
</organism>
<dbReference type="InterPro" id="IPR009078">
    <property type="entry name" value="Ferritin-like_SF"/>
</dbReference>
<keyword evidence="4" id="KW-0560">Oxidoreductase</keyword>
<dbReference type="GO" id="GO:0042802">
    <property type="term" value="F:identical protein binding"/>
    <property type="evidence" value="ECO:0007669"/>
    <property type="project" value="UniProtKB-ARBA"/>
</dbReference>
<evidence type="ECO:0000256" key="6">
    <source>
        <dbReference type="PIRSR" id="PIRSR601519-1"/>
    </source>
</evidence>
<feature type="binding site" evidence="6">
    <location>
        <position position="17"/>
    </location>
    <ligand>
        <name>Fe cation</name>
        <dbReference type="ChEBI" id="CHEBI:24875"/>
        <label>1</label>
    </ligand>
</feature>
<proteinExistence type="inferred from homology"/>
<comment type="similarity">
    <text evidence="1 7">Belongs to the ferritin family. Prokaryotic subfamily.</text>
</comment>
<dbReference type="InterPro" id="IPR041719">
    <property type="entry name" value="Ferritin_prok"/>
</dbReference>
<comment type="subcellular location">
    <subcellularLocation>
        <location evidence="7">Cytoplasm</location>
    </subcellularLocation>
</comment>
<evidence type="ECO:0000256" key="3">
    <source>
        <dbReference type="ARBA" id="ARBA00022723"/>
    </source>
</evidence>
<comment type="caution">
    <text evidence="9">The sequence shown here is derived from an EMBL/GenBank/DDBJ whole genome shotgun (WGS) entry which is preliminary data.</text>
</comment>